<comment type="subcellular location">
    <subcellularLocation>
        <location evidence="1">Membrane</location>
        <topology evidence="1">Single-pass membrane protein</topology>
    </subcellularLocation>
</comment>
<dbReference type="PANTHER" id="PTHR36985:SF1">
    <property type="entry name" value="TRANSLOCATION AND ASSEMBLY MODULE SUBUNIT TAMB"/>
    <property type="match status" value="1"/>
</dbReference>
<dbReference type="Proteomes" id="UP000240481">
    <property type="component" value="Unassembled WGS sequence"/>
</dbReference>
<dbReference type="GO" id="GO:0005886">
    <property type="term" value="C:plasma membrane"/>
    <property type="evidence" value="ECO:0007669"/>
    <property type="project" value="InterPro"/>
</dbReference>
<evidence type="ECO:0000313" key="8">
    <source>
        <dbReference type="Proteomes" id="UP000240481"/>
    </source>
</evidence>
<dbReference type="EMBL" id="PYLZ01000013">
    <property type="protein sequence ID" value="PSW22463.1"/>
    <property type="molecule type" value="Genomic_DNA"/>
</dbReference>
<evidence type="ECO:0000313" key="7">
    <source>
        <dbReference type="EMBL" id="PSW22463.1"/>
    </source>
</evidence>
<feature type="transmembrane region" description="Helical" evidence="5">
    <location>
        <begin position="7"/>
        <end position="27"/>
    </location>
</feature>
<dbReference type="OrthoDB" id="5555605at2"/>
<dbReference type="PANTHER" id="PTHR36985">
    <property type="entry name" value="TRANSLOCATION AND ASSEMBLY MODULE SUBUNIT TAMB"/>
    <property type="match status" value="1"/>
</dbReference>
<keyword evidence="2 5" id="KW-0812">Transmembrane</keyword>
<sequence>MIWLKRISIAVIATLIFLVIVLATLLYTPAGVKVAAWGAQKALPALTISGVQGALFRGFQLENVRYQDQGIDLQADRLHLDLDDRCLLTPEVCVRELAISGVQFSMPRLPESSSDEAPVEEGATTASITLPLPISIDRVLLDDIDLDILGNKVRWQHFSTAAELVGSLVTLKPTDWQDIELTLAKTETSPEQTPKAVEPADKTDEAIALPEVLLPLDFDVQRFTVKNFTLKGETPQVVNQLELVASAQGHDVNVSKLFLDVPQAVLNASTHVSLLDDYPLTLDAVVDIAMAPLSGHQLALKADGSIGKLALNAKLKGTIDAVLAGKLSPLDPKLPFDLSLKSHHIQWPIDSKAEFEVADTSLKAKGSLDGFNFDLKSAIDGEPMPAVAVDLKGSGDLEKVSLSSLKVNTLGGVITGKAKANWKKNVVWQGQLAFADIQPDKQWSEVPGKLSGQLQTSGGLTTKGGWFVKLPVLSVDGNVMSQDFSLKGQLDAKDIAGNGNIELVTNGLSLNHGPNGLVAKGSLAKNWDMTARINAPNLAQSIPDVRGSVIGNVALSGKMLEPDIQLDLEGQALGWQELASLQAFNLTGRVSPLPQLNADIALTAQNGQYEETKLKDLSLTFTGTEKQHELVVDIDAEPASAQLRLTGALDRKLGWQGVLQQAEFGTPVGPWRLNQPTALGYNLKTELATVAAHCWQQNSAGLCLVEPLEAGKSGHAKLALKRFDFDIIKPFLPPELIVKGEVGANVEAVWAPESAPYVKAAVVMPAGSLSQQVDETKPPLNVGWDKVTVNAEMKNDVLNADWLIGVKDNGDVSGQARVTQLTAEQQIDAKVKIDRFMLDFLHPLLNDFRDFGGQVDADIHLTGAALHPAVNGGLSVSKVKLSGKTAPIDVEQADLTATFSGFGAVINGNVITPDGKLLLRGKADWTELDNWRTELNVNGDELALSVPPMLAMKVSPHLKIAASPKQAEISGNIGIPWGRIKVDQLPQSAVAVSDDEVLLNDQLEPIEKEKPIPFSIKTNVLVKIGNDVKISAFGLKANLKGDLNVRQKDNEPLVYGEVNIKDGTYRSFGQELVIRKGQILFNGPADQPYLSMEAIRDPENIEDSVVAGIRVTGPADEPKIDIFSDPAMPQQNALSYILRGKDIDSESGDNSSAMTTALISMGLAQSSQLVGDVGKAFGVQDLAVDTAGSGDDSQVTISGYIAPGLQVKYGVGIFNSLGEFTVRYRLMTDLYIEAISGLHNAVDLLYQFEFD</sequence>
<organism evidence="7 8">
    <name type="scientific">Photobacterium swingsii</name>
    <dbReference type="NCBI Taxonomy" id="680026"/>
    <lineage>
        <taxon>Bacteria</taxon>
        <taxon>Pseudomonadati</taxon>
        <taxon>Pseudomonadota</taxon>
        <taxon>Gammaproteobacteria</taxon>
        <taxon>Vibrionales</taxon>
        <taxon>Vibrionaceae</taxon>
        <taxon>Photobacterium</taxon>
    </lineage>
</organism>
<evidence type="ECO:0000256" key="2">
    <source>
        <dbReference type="ARBA" id="ARBA00022692"/>
    </source>
</evidence>
<dbReference type="GO" id="GO:0009306">
    <property type="term" value="P:protein secretion"/>
    <property type="evidence" value="ECO:0007669"/>
    <property type="project" value="InterPro"/>
</dbReference>
<dbReference type="Pfam" id="PF04357">
    <property type="entry name" value="TamB"/>
    <property type="match status" value="1"/>
</dbReference>
<keyword evidence="4 5" id="KW-0472">Membrane</keyword>
<name>A0A0J8V9T3_9GAMM</name>
<keyword evidence="8" id="KW-1185">Reference proteome</keyword>
<evidence type="ECO:0000256" key="5">
    <source>
        <dbReference type="SAM" id="Phobius"/>
    </source>
</evidence>
<keyword evidence="3 5" id="KW-1133">Transmembrane helix</keyword>
<dbReference type="AlphaFoldDB" id="A0A0J8V9T3"/>
<dbReference type="InterPro" id="IPR007452">
    <property type="entry name" value="TamB_C"/>
</dbReference>
<evidence type="ECO:0000256" key="4">
    <source>
        <dbReference type="ARBA" id="ARBA00023136"/>
    </source>
</evidence>
<evidence type="ECO:0000256" key="3">
    <source>
        <dbReference type="ARBA" id="ARBA00022989"/>
    </source>
</evidence>
<comment type="caution">
    <text evidence="7">The sequence shown here is derived from an EMBL/GenBank/DDBJ whole genome shotgun (WGS) entry which is preliminary data.</text>
</comment>
<gene>
    <name evidence="7" type="ORF">C9I94_19900</name>
</gene>
<dbReference type="GO" id="GO:0097347">
    <property type="term" value="C:TAM protein secretion complex"/>
    <property type="evidence" value="ECO:0007669"/>
    <property type="project" value="TreeGrafter"/>
</dbReference>
<evidence type="ECO:0000256" key="1">
    <source>
        <dbReference type="ARBA" id="ARBA00004167"/>
    </source>
</evidence>
<dbReference type="STRING" id="680026.AB733_14465"/>
<feature type="domain" description="Translocation and assembly module TamB C-terminal" evidence="6">
    <location>
        <begin position="914"/>
        <end position="1250"/>
    </location>
</feature>
<protein>
    <submittedName>
        <fullName evidence="7">Translocation/assembly module TamB</fullName>
    </submittedName>
</protein>
<evidence type="ECO:0000259" key="6">
    <source>
        <dbReference type="Pfam" id="PF04357"/>
    </source>
</evidence>
<accession>A0A0J8V9T3</accession>
<dbReference type="RefSeq" id="WP_048899417.1">
    <property type="nucleotide sequence ID" value="NZ_AP024852.1"/>
</dbReference>
<reference evidence="7 8" key="1">
    <citation type="submission" date="2018-01" db="EMBL/GenBank/DDBJ databases">
        <title>Whole genome sequencing of Histamine producing bacteria.</title>
        <authorList>
            <person name="Butler K."/>
        </authorList>
    </citation>
    <scope>NUCLEOTIDE SEQUENCE [LARGE SCALE GENOMIC DNA]</scope>
    <source>
        <strain evidence="7 8">DSM 24669</strain>
    </source>
</reference>
<proteinExistence type="predicted"/>